<dbReference type="Gene3D" id="1.25.40.20">
    <property type="entry name" value="Ankyrin repeat-containing domain"/>
    <property type="match status" value="1"/>
</dbReference>
<organism evidence="9 10">
    <name type="scientific">Conidiobolus coronatus (strain ATCC 28846 / CBS 209.66 / NRRL 28638)</name>
    <name type="common">Delacroixia coronata</name>
    <dbReference type="NCBI Taxonomy" id="796925"/>
    <lineage>
        <taxon>Eukaryota</taxon>
        <taxon>Fungi</taxon>
        <taxon>Fungi incertae sedis</taxon>
        <taxon>Zoopagomycota</taxon>
        <taxon>Entomophthoromycotina</taxon>
        <taxon>Entomophthoromycetes</taxon>
        <taxon>Entomophthorales</taxon>
        <taxon>Ancylistaceae</taxon>
        <taxon>Conidiobolus</taxon>
    </lineage>
</organism>
<dbReference type="InterPro" id="IPR037278">
    <property type="entry name" value="ARFGAP/RecO"/>
</dbReference>
<feature type="domain" description="Arf-GAP" evidence="8">
    <location>
        <begin position="390"/>
        <end position="512"/>
    </location>
</feature>
<keyword evidence="1" id="KW-0343">GTPase activation</keyword>
<dbReference type="Pfam" id="PF01412">
    <property type="entry name" value="ArfGap"/>
    <property type="match status" value="1"/>
</dbReference>
<accession>A0A137PJ15</accession>
<dbReference type="Pfam" id="PF00169">
    <property type="entry name" value="PH"/>
    <property type="match status" value="1"/>
</dbReference>
<evidence type="ECO:0000313" key="10">
    <source>
        <dbReference type="Proteomes" id="UP000070444"/>
    </source>
</evidence>
<dbReference type="PROSITE" id="PS50003">
    <property type="entry name" value="PH_DOMAIN"/>
    <property type="match status" value="1"/>
</dbReference>
<dbReference type="SUPFAM" id="SSF57863">
    <property type="entry name" value="ArfGap/RecO-like zinc finger"/>
    <property type="match status" value="1"/>
</dbReference>
<keyword evidence="4" id="KW-0862">Zinc</keyword>
<dbReference type="Gene3D" id="1.10.220.150">
    <property type="entry name" value="Arf GTPase activating protein"/>
    <property type="match status" value="1"/>
</dbReference>
<dbReference type="SUPFAM" id="SSF103657">
    <property type="entry name" value="BAR/IMD domain-like"/>
    <property type="match status" value="1"/>
</dbReference>
<protein>
    <submittedName>
        <fullName evidence="9">ArfGap-domain-containing protein</fullName>
    </submittedName>
</protein>
<feature type="domain" description="PH" evidence="7">
    <location>
        <begin position="266"/>
        <end position="362"/>
    </location>
</feature>
<dbReference type="Gene3D" id="1.20.1270.60">
    <property type="entry name" value="Arfaptin homology (AH) domain/BAR domain"/>
    <property type="match status" value="1"/>
</dbReference>
<dbReference type="PRINTS" id="PR00405">
    <property type="entry name" value="REVINTRACTNG"/>
</dbReference>
<evidence type="ECO:0000313" key="9">
    <source>
        <dbReference type="EMBL" id="KXN74996.1"/>
    </source>
</evidence>
<reference evidence="9 10" key="1">
    <citation type="journal article" date="2015" name="Genome Biol. Evol.">
        <title>Phylogenomic analyses indicate that early fungi evolved digesting cell walls of algal ancestors of land plants.</title>
        <authorList>
            <person name="Chang Y."/>
            <person name="Wang S."/>
            <person name="Sekimoto S."/>
            <person name="Aerts A.L."/>
            <person name="Choi C."/>
            <person name="Clum A."/>
            <person name="LaButti K.M."/>
            <person name="Lindquist E.A."/>
            <person name="Yee Ngan C."/>
            <person name="Ohm R.A."/>
            <person name="Salamov A.A."/>
            <person name="Grigoriev I.V."/>
            <person name="Spatafora J.W."/>
            <person name="Berbee M.L."/>
        </authorList>
    </citation>
    <scope>NUCLEOTIDE SEQUENCE [LARGE SCALE GENOMIC DNA]</scope>
    <source>
        <strain evidence="9 10">NRRL 28638</strain>
    </source>
</reference>
<dbReference type="EMBL" id="KQ964418">
    <property type="protein sequence ID" value="KXN74996.1"/>
    <property type="molecule type" value="Genomic_DNA"/>
</dbReference>
<dbReference type="PROSITE" id="PS50115">
    <property type="entry name" value="ARFGAP"/>
    <property type="match status" value="1"/>
</dbReference>
<dbReference type="InterPro" id="IPR045258">
    <property type="entry name" value="ACAP1/2/3-like"/>
</dbReference>
<dbReference type="Proteomes" id="UP000070444">
    <property type="component" value="Unassembled WGS sequence"/>
</dbReference>
<dbReference type="InterPro" id="IPR001849">
    <property type="entry name" value="PH_domain"/>
</dbReference>
<name>A0A137PJ15_CONC2</name>
<feature type="repeat" description="ANK" evidence="5">
    <location>
        <begin position="597"/>
        <end position="629"/>
    </location>
</feature>
<evidence type="ECO:0000256" key="1">
    <source>
        <dbReference type="ARBA" id="ARBA00022468"/>
    </source>
</evidence>
<dbReference type="PANTHER" id="PTHR23180">
    <property type="entry name" value="CENTAURIN/ARF"/>
    <property type="match status" value="1"/>
</dbReference>
<gene>
    <name evidence="9" type="ORF">CONCODRAFT_76529</name>
</gene>
<dbReference type="PROSITE" id="PS50088">
    <property type="entry name" value="ANK_REPEAT"/>
    <property type="match status" value="1"/>
</dbReference>
<dbReference type="Gene3D" id="2.30.29.30">
    <property type="entry name" value="Pleckstrin-homology domain (PH domain)/Phosphotyrosine-binding domain (PTB)"/>
    <property type="match status" value="1"/>
</dbReference>
<evidence type="ECO:0000259" key="7">
    <source>
        <dbReference type="PROSITE" id="PS50003"/>
    </source>
</evidence>
<dbReference type="InterPro" id="IPR001164">
    <property type="entry name" value="ArfGAP_dom"/>
</dbReference>
<dbReference type="SUPFAM" id="SSF48403">
    <property type="entry name" value="Ankyrin repeat"/>
    <property type="match status" value="1"/>
</dbReference>
<keyword evidence="2" id="KW-0479">Metal-binding</keyword>
<dbReference type="SMART" id="SM00105">
    <property type="entry name" value="ArfGap"/>
    <property type="match status" value="1"/>
</dbReference>
<dbReference type="GO" id="GO:0008270">
    <property type="term" value="F:zinc ion binding"/>
    <property type="evidence" value="ECO:0007669"/>
    <property type="project" value="UniProtKB-KW"/>
</dbReference>
<dbReference type="PANTHER" id="PTHR23180:SF160">
    <property type="entry name" value="ADP-RIBOSYLATION FACTOR GTPASE-ACTIVATING PROTEIN EFFECTOR PROTEIN 1"/>
    <property type="match status" value="1"/>
</dbReference>
<dbReference type="AlphaFoldDB" id="A0A137PJ15"/>
<proteinExistence type="predicted"/>
<dbReference type="SUPFAM" id="SSF50729">
    <property type="entry name" value="PH domain-like"/>
    <property type="match status" value="1"/>
</dbReference>
<dbReference type="InterPro" id="IPR036770">
    <property type="entry name" value="Ankyrin_rpt-contain_sf"/>
</dbReference>
<dbReference type="GO" id="GO:0005096">
    <property type="term" value="F:GTPase activator activity"/>
    <property type="evidence" value="ECO:0007669"/>
    <property type="project" value="UniProtKB-KW"/>
</dbReference>
<evidence type="ECO:0000256" key="5">
    <source>
        <dbReference type="PROSITE-ProRule" id="PRU00023"/>
    </source>
</evidence>
<dbReference type="InterPro" id="IPR002110">
    <property type="entry name" value="Ankyrin_rpt"/>
</dbReference>
<evidence type="ECO:0000256" key="3">
    <source>
        <dbReference type="ARBA" id="ARBA00022771"/>
    </source>
</evidence>
<dbReference type="SMART" id="SM00248">
    <property type="entry name" value="ANK"/>
    <property type="match status" value="3"/>
</dbReference>
<dbReference type="GO" id="GO:0005737">
    <property type="term" value="C:cytoplasm"/>
    <property type="evidence" value="ECO:0007669"/>
    <property type="project" value="InterPro"/>
</dbReference>
<dbReference type="InterPro" id="IPR004148">
    <property type="entry name" value="BAR_dom"/>
</dbReference>
<evidence type="ECO:0000256" key="6">
    <source>
        <dbReference type="PROSITE-ProRule" id="PRU00288"/>
    </source>
</evidence>
<dbReference type="InterPro" id="IPR038508">
    <property type="entry name" value="ArfGAP_dom_sf"/>
</dbReference>
<dbReference type="FunFam" id="1.10.220.150:FF:000009">
    <property type="entry name" value="stromal membrane-associated protein 1 isoform X1"/>
    <property type="match status" value="1"/>
</dbReference>
<dbReference type="PROSITE" id="PS50297">
    <property type="entry name" value="ANK_REP_REGION"/>
    <property type="match status" value="1"/>
</dbReference>
<dbReference type="Pfam" id="PF16746">
    <property type="entry name" value="BAR_3"/>
    <property type="match status" value="1"/>
</dbReference>
<dbReference type="InterPro" id="IPR011993">
    <property type="entry name" value="PH-like_dom_sf"/>
</dbReference>
<keyword evidence="10" id="KW-1185">Reference proteome</keyword>
<sequence>MSLYNLINLRDCLNDTPAFRRQVAQHEDSVNRLENQFKSIHKFMTNVGDVSAQLSEKMGRFSQILNEMSFSTEPQTNHNYFDHTLSHFAIGLNEIEKSRDMLNSHIEDVFLNPIDAILKEAVPKIKESKKRFDRSSDEYTSNLSKYLSKKEKDATINECYNEMNRSKEEFHEITFDYSRELRDFRAHQQMNFMEMVLGLMYTYSSFFHQGYEILKDIEPLMKDMRTQQQAENDKTEALRNVMLQELTTSTEANSDEFELVNTNSFTNPQSGYLYLKSDQRIFESWARYFFKIDNDRLTYTSRDKPNEAPSSINLKLCTVKIPHNVDRRFCFQLVTNERNYLLQAENEERMRSWVQTLQTAIENSHHYNATSPLPLRNSIQLNDTISENKASNLEIIRSIPGNDKCADCRTEAPTWACINLGIVLCIECSGVHRSLGVHVSKVRSLTLDNWEVSLIEVMKKLGNINVNNILEAKLLESPEIYKGLKAKYITAKYVQRRFCNFVDDITPNGNEVSENQDGESSQDSKPESDVNMIFWESMEKSDLSAALDALIQGADINFQNPNAEKSSCLHQALKRKDYAGIEFLIMWSSNLNLIDDLGKTPLHYSTYTQNPRLIWFLLKKGADWKIADQNGKTPIDYALDLADVSVVMAFRYYAFLFNSNPGLTEKVNFGFDEALEMFGAVRNPN</sequence>
<dbReference type="Pfam" id="PF12796">
    <property type="entry name" value="Ank_2"/>
    <property type="match status" value="1"/>
</dbReference>
<evidence type="ECO:0000256" key="4">
    <source>
        <dbReference type="ARBA" id="ARBA00022833"/>
    </source>
</evidence>
<keyword evidence="5" id="KW-0040">ANK repeat</keyword>
<keyword evidence="3 6" id="KW-0863">Zinc-finger</keyword>
<dbReference type="SMART" id="SM00233">
    <property type="entry name" value="PH"/>
    <property type="match status" value="1"/>
</dbReference>
<evidence type="ECO:0000256" key="2">
    <source>
        <dbReference type="ARBA" id="ARBA00022723"/>
    </source>
</evidence>
<dbReference type="InterPro" id="IPR027267">
    <property type="entry name" value="AH/BAR_dom_sf"/>
</dbReference>
<dbReference type="OMA" id="FGFREAM"/>
<dbReference type="STRING" id="796925.A0A137PJ15"/>
<dbReference type="OrthoDB" id="10266696at2759"/>
<evidence type="ECO:0000259" key="8">
    <source>
        <dbReference type="PROSITE" id="PS50115"/>
    </source>
</evidence>